<dbReference type="PANTHER" id="PTHR22594">
    <property type="entry name" value="ASPARTYL/LYSYL-TRNA SYNTHETASE"/>
    <property type="match status" value="1"/>
</dbReference>
<dbReference type="Pfam" id="PF01336">
    <property type="entry name" value="tRNA_anti-codon"/>
    <property type="match status" value="1"/>
</dbReference>
<evidence type="ECO:0000256" key="3">
    <source>
        <dbReference type="ARBA" id="ARBA00022840"/>
    </source>
</evidence>
<keyword evidence="3 6" id="KW-0067">ATP-binding</keyword>
<dbReference type="InterPro" id="IPR045864">
    <property type="entry name" value="aa-tRNA-synth_II/BPL/LPL"/>
</dbReference>
<dbReference type="SUPFAM" id="SSF55681">
    <property type="entry name" value="Class II aaRS and biotin synthetases"/>
    <property type="match status" value="1"/>
</dbReference>
<dbReference type="InterPro" id="IPR012340">
    <property type="entry name" value="NA-bd_OB-fold"/>
</dbReference>
<feature type="binding site" evidence="6">
    <location>
        <begin position="411"/>
        <end position="414"/>
    </location>
    <ligand>
        <name>ATP</name>
        <dbReference type="ChEBI" id="CHEBI:30616"/>
    </ligand>
</feature>
<comment type="function">
    <text evidence="6">Aspartyl-tRNA synthetase with relaxed tRNA specificity since it is able to aspartylate not only its cognate tRNA(Asp) but also tRNA(Asn). Reaction proceeds in two steps: L-aspartate is first activated by ATP to form Asp-AMP and then transferred to the acceptor end of tRNA(Asp/Asn).</text>
</comment>
<feature type="region of interest" description="Aspartate" evidence="6">
    <location>
        <begin position="189"/>
        <end position="192"/>
    </location>
</feature>
<dbReference type="InterPro" id="IPR004364">
    <property type="entry name" value="Aa-tRNA-synt_II"/>
</dbReference>
<dbReference type="CDD" id="cd00777">
    <property type="entry name" value="AspRS_core"/>
    <property type="match status" value="1"/>
</dbReference>
<dbReference type="GO" id="GO:0050560">
    <property type="term" value="F:aspartate-tRNA(Asn) ligase activity"/>
    <property type="evidence" value="ECO:0007669"/>
    <property type="project" value="UniProtKB-EC"/>
</dbReference>
<feature type="binding site" evidence="6">
    <location>
        <position position="326"/>
    </location>
    <ligand>
        <name>L-aspartate</name>
        <dbReference type="ChEBI" id="CHEBI:29991"/>
    </ligand>
</feature>
<evidence type="ECO:0000313" key="8">
    <source>
        <dbReference type="EMBL" id="OGM87977.1"/>
    </source>
</evidence>
<dbReference type="PANTHER" id="PTHR22594:SF5">
    <property type="entry name" value="ASPARTATE--TRNA LIGASE, MITOCHONDRIAL"/>
    <property type="match status" value="1"/>
</dbReference>
<comment type="similarity">
    <text evidence="6">Belongs to the class-II aminoacyl-tRNA synthetase family. Type 1 subfamily.</text>
</comment>
<proteinExistence type="inferred from homology"/>
<protein>
    <recommendedName>
        <fullName evidence="6">Aspartate--tRNA(Asp/Asn) ligase</fullName>
        <ecNumber evidence="6">6.1.1.23</ecNumber>
    </recommendedName>
    <alternativeName>
        <fullName evidence="6">Aspartyl-tRNA synthetase</fullName>
        <shortName evidence="6">AspRS</shortName>
    </alternativeName>
    <alternativeName>
        <fullName evidence="6">Non-discriminating aspartyl-tRNA synthetase</fullName>
        <shortName evidence="6">ND-AspRS</shortName>
    </alternativeName>
</protein>
<evidence type="ECO:0000256" key="2">
    <source>
        <dbReference type="ARBA" id="ARBA00022741"/>
    </source>
</evidence>
<dbReference type="GO" id="GO:0004815">
    <property type="term" value="F:aspartate-tRNA ligase activity"/>
    <property type="evidence" value="ECO:0007669"/>
    <property type="project" value="UniProtKB-UniRule"/>
</dbReference>
<keyword evidence="1 6" id="KW-0436">Ligase</keyword>
<feature type="binding site" evidence="6">
    <location>
        <begin position="211"/>
        <end position="213"/>
    </location>
    <ligand>
        <name>ATP</name>
        <dbReference type="ChEBI" id="CHEBI:30616"/>
    </ligand>
</feature>
<dbReference type="PRINTS" id="PR01042">
    <property type="entry name" value="TRNASYNTHASP"/>
</dbReference>
<comment type="catalytic activity">
    <reaction evidence="6">
        <text>tRNA(Asx) + L-aspartate + ATP = L-aspartyl-tRNA(Asx) + AMP + diphosphate</text>
        <dbReference type="Rhea" id="RHEA:18349"/>
        <dbReference type="Rhea" id="RHEA-COMP:9710"/>
        <dbReference type="Rhea" id="RHEA-COMP:9711"/>
        <dbReference type="ChEBI" id="CHEBI:29991"/>
        <dbReference type="ChEBI" id="CHEBI:30616"/>
        <dbReference type="ChEBI" id="CHEBI:33019"/>
        <dbReference type="ChEBI" id="CHEBI:78442"/>
        <dbReference type="ChEBI" id="CHEBI:78516"/>
        <dbReference type="ChEBI" id="CHEBI:456215"/>
        <dbReference type="EC" id="6.1.1.23"/>
    </reaction>
</comment>
<feature type="site" description="Important for tRNA non-discrimination" evidence="6">
    <location>
        <position position="29"/>
    </location>
</feature>
<accession>A0A1F8DH92</accession>
<dbReference type="InterPro" id="IPR006195">
    <property type="entry name" value="aa-tRNA-synth_II"/>
</dbReference>
<comment type="subunit">
    <text evidence="6">Homodimer.</text>
</comment>
<keyword evidence="5 6" id="KW-0030">Aminoacyl-tRNA synthetase</keyword>
<dbReference type="GO" id="GO:0003676">
    <property type="term" value="F:nucleic acid binding"/>
    <property type="evidence" value="ECO:0007669"/>
    <property type="project" value="InterPro"/>
</dbReference>
<dbReference type="InterPro" id="IPR047090">
    <property type="entry name" value="AspRS_core"/>
</dbReference>
<feature type="binding site" evidence="6">
    <location>
        <position position="165"/>
    </location>
    <ligand>
        <name>L-aspartate</name>
        <dbReference type="ChEBI" id="CHEBI:29991"/>
    </ligand>
</feature>
<keyword evidence="2 6" id="KW-0547">Nucleotide-binding</keyword>
<evidence type="ECO:0000313" key="9">
    <source>
        <dbReference type="Proteomes" id="UP000178803"/>
    </source>
</evidence>
<comment type="subcellular location">
    <subcellularLocation>
        <location evidence="6">Cytoplasm</location>
    </subcellularLocation>
</comment>
<dbReference type="EMBL" id="MGIJ01000014">
    <property type="protein sequence ID" value="OGM87977.1"/>
    <property type="molecule type" value="Genomic_DNA"/>
</dbReference>
<dbReference type="CDD" id="cd04317">
    <property type="entry name" value="EcAspRS_like_N"/>
    <property type="match status" value="1"/>
</dbReference>
<dbReference type="InterPro" id="IPR004524">
    <property type="entry name" value="Asp-tRNA-ligase_1"/>
</dbReference>
<dbReference type="AlphaFoldDB" id="A0A1F8DH92"/>
<comment type="caution">
    <text evidence="6">Lacks conserved residue(s) required for the propagation of feature annotation.</text>
</comment>
<dbReference type="Gene3D" id="3.30.930.10">
    <property type="entry name" value="Bira Bifunctional Protein, Domain 2"/>
    <property type="match status" value="1"/>
</dbReference>
<keyword evidence="6" id="KW-0963">Cytoplasm</keyword>
<dbReference type="InterPro" id="IPR004365">
    <property type="entry name" value="NA-bd_OB_tRNA"/>
</dbReference>
<evidence type="ECO:0000256" key="6">
    <source>
        <dbReference type="HAMAP-Rule" id="MF_00044"/>
    </source>
</evidence>
<dbReference type="Proteomes" id="UP000178803">
    <property type="component" value="Unassembled WGS sequence"/>
</dbReference>
<dbReference type="PROSITE" id="PS50862">
    <property type="entry name" value="AA_TRNA_LIGASE_II"/>
    <property type="match status" value="1"/>
</dbReference>
<evidence type="ECO:0000256" key="4">
    <source>
        <dbReference type="ARBA" id="ARBA00022917"/>
    </source>
</evidence>
<feature type="binding site" evidence="6">
    <location>
        <position position="211"/>
    </location>
    <ligand>
        <name>L-aspartate</name>
        <dbReference type="ChEBI" id="CHEBI:29991"/>
    </ligand>
</feature>
<dbReference type="Pfam" id="PF00152">
    <property type="entry name" value="tRNA-synt_2"/>
    <property type="match status" value="1"/>
</dbReference>
<feature type="binding site" evidence="6">
    <location>
        <position position="360"/>
    </location>
    <ligand>
        <name>ATP</name>
        <dbReference type="ChEBI" id="CHEBI:30616"/>
    </ligand>
</feature>
<dbReference type="SUPFAM" id="SSF50249">
    <property type="entry name" value="Nucleic acid-binding proteins"/>
    <property type="match status" value="1"/>
</dbReference>
<dbReference type="InterPro" id="IPR047089">
    <property type="entry name" value="Asp-tRNA-ligase_1_N"/>
</dbReference>
<dbReference type="GO" id="GO:0005737">
    <property type="term" value="C:cytoplasm"/>
    <property type="evidence" value="ECO:0007669"/>
    <property type="project" value="UniProtKB-SubCell"/>
</dbReference>
<dbReference type="InterPro" id="IPR002312">
    <property type="entry name" value="Asp/Asn-tRNA-synth_IIb"/>
</dbReference>
<sequence>MERTLAIETISKIGKKVKLAGWVNSIRDHGKITFIDLRDRSGIVQGVGENLPKVTSESVIEMVGEVKARPKNLINPKIETGKVEVQIEKIEIITQASELPIPIDSDGYDIDEDIRNKYRYLDLRRPRMARNVRIRSKVAQFMRNWLTARDFVEIETPILTKTTPEGARDFLVPSRLQKGKFYALPQSPQQYKQLLMVAGFERYFQLARCFRDEDPRKDRAYGEFTQLDLEMSYVTQEDILNLTEELFTELVKEIFPKKKISQTPWPRIPHKEALKKYGNDKPDLRKDKNDPDELAFAWTIDFPLFTKQTKEDFYYGSGSAKFAPSHHMFTAPHPEDVPLLDSDPSRVRGLQHDLVLNGYEVGGGSIRIHDPKIQTKIFELIGFSEEQKKGFEHMLTAFKYGVPPHGGIAPGVDRFVFVVLGEPSIREVMAYPASASGQIAVMDAPSEATEAQLKELGLKVIEK</sequence>
<feature type="domain" description="Aminoacyl-transfer RNA synthetases class-II family profile" evidence="7">
    <location>
        <begin position="133"/>
        <end position="432"/>
    </location>
</feature>
<evidence type="ECO:0000256" key="5">
    <source>
        <dbReference type="ARBA" id="ARBA00023146"/>
    </source>
</evidence>
<dbReference type="GO" id="GO:0006422">
    <property type="term" value="P:aspartyl-tRNA aminoacylation"/>
    <property type="evidence" value="ECO:0007669"/>
    <property type="project" value="UniProtKB-UniRule"/>
</dbReference>
<evidence type="ECO:0000256" key="1">
    <source>
        <dbReference type="ARBA" id="ARBA00022598"/>
    </source>
</evidence>
<reference evidence="8 9" key="1">
    <citation type="journal article" date="2016" name="Nat. Commun.">
        <title>Thousands of microbial genomes shed light on interconnected biogeochemical processes in an aquifer system.</title>
        <authorList>
            <person name="Anantharaman K."/>
            <person name="Brown C.T."/>
            <person name="Hug L.A."/>
            <person name="Sharon I."/>
            <person name="Castelle C.J."/>
            <person name="Probst A.J."/>
            <person name="Thomas B.C."/>
            <person name="Singh A."/>
            <person name="Wilkins M.J."/>
            <person name="Karaoz U."/>
            <person name="Brodie E.L."/>
            <person name="Williams K.H."/>
            <person name="Hubbard S.S."/>
            <person name="Banfield J.F."/>
        </authorList>
    </citation>
    <scope>NUCLEOTIDE SEQUENCE [LARGE SCALE GENOMIC DNA]</scope>
</reference>
<gene>
    <name evidence="6" type="primary">aspS</name>
    <name evidence="8" type="ORF">A2614_01515</name>
</gene>
<dbReference type="GO" id="GO:0005524">
    <property type="term" value="F:ATP binding"/>
    <property type="evidence" value="ECO:0007669"/>
    <property type="project" value="UniProtKB-UniRule"/>
</dbReference>
<name>A0A1F8DH92_9BACT</name>
<keyword evidence="4 6" id="KW-0648">Protein biosynthesis</keyword>
<dbReference type="EC" id="6.1.1.23" evidence="6"/>
<dbReference type="Gene3D" id="2.40.50.140">
    <property type="entry name" value="Nucleic acid-binding proteins"/>
    <property type="match status" value="1"/>
</dbReference>
<comment type="caution">
    <text evidence="8">The sequence shown here is derived from an EMBL/GenBank/DDBJ whole genome shotgun (WGS) entry which is preliminary data.</text>
</comment>
<dbReference type="HAMAP" id="MF_00044">
    <property type="entry name" value="Asp_tRNA_synth_type1"/>
    <property type="match status" value="1"/>
</dbReference>
<feature type="binding site" evidence="6">
    <location>
        <position position="367"/>
    </location>
    <ligand>
        <name>L-aspartate</name>
        <dbReference type="ChEBI" id="CHEBI:29991"/>
    </ligand>
</feature>
<organism evidence="8 9">
    <name type="scientific">Candidatus Woesebacteria bacterium RIFOXYD1_FULL_40_21</name>
    <dbReference type="NCBI Taxonomy" id="1802549"/>
    <lineage>
        <taxon>Bacteria</taxon>
        <taxon>Candidatus Woeseibacteriota</taxon>
    </lineage>
</organism>
<evidence type="ECO:0000259" key="7">
    <source>
        <dbReference type="PROSITE" id="PS50862"/>
    </source>
</evidence>